<gene>
    <name evidence="4" type="ORF">AWJ20_2441</name>
</gene>
<evidence type="ECO:0000256" key="2">
    <source>
        <dbReference type="ARBA" id="ARBA00022490"/>
    </source>
</evidence>
<evidence type="ECO:0008006" key="6">
    <source>
        <dbReference type="Google" id="ProtNLM"/>
    </source>
</evidence>
<name>A0A167F4T6_9ASCO</name>
<dbReference type="RefSeq" id="XP_018737305.1">
    <property type="nucleotide sequence ID" value="XM_018879384.1"/>
</dbReference>
<feature type="compositionally biased region" description="Polar residues" evidence="3">
    <location>
        <begin position="180"/>
        <end position="189"/>
    </location>
</feature>
<evidence type="ECO:0000313" key="4">
    <source>
        <dbReference type="EMBL" id="ANB14828.1"/>
    </source>
</evidence>
<evidence type="ECO:0000256" key="3">
    <source>
        <dbReference type="SAM" id="MobiDB-lite"/>
    </source>
</evidence>
<accession>A0A167F4T6</accession>
<keyword evidence="2" id="KW-0963">Cytoplasm</keyword>
<sequence>MSVKYSGLPDIDLSSNEVYETPDPVQLSASAAVIEQENEDINQGSTSLAQAKDKFATKEVYTEDDIDFSPSIGVIDKSSYKTRSVSETLEMRIIRLKREVAEVQAEMERDPIQPKIAKDDVATLEDILKKLGVRNSDPSSAVQLYNKLGEQPTGDSTKPDNGDQEKDSSSAASAAVLKNPKSSGTTTEATTSVVQKYIERIAQLESRLSALESKLGPDASLSSTPSPKPILVTVDDIRRKISLFSNDPKAIQKTTNNLKELTTLIDTLKSQISGPRQLTTTASLSSVNNAISNIISPNASTPTLTSELKISALYSKVAIIDSYGSIIPRILARLQSLQGIHTDASNSLARLKDIDNTISLMHTEISQWRQSIVSLETKLAQFDAQSAENRAQVQKWLSSLEEKS</sequence>
<dbReference type="GeneID" id="30034353"/>
<evidence type="ECO:0000256" key="1">
    <source>
        <dbReference type="ARBA" id="ARBA00004496"/>
    </source>
</evidence>
<dbReference type="Proteomes" id="UP000189580">
    <property type="component" value="Chromosome b"/>
</dbReference>
<feature type="compositionally biased region" description="Basic and acidic residues" evidence="3">
    <location>
        <begin position="157"/>
        <end position="168"/>
    </location>
</feature>
<dbReference type="KEGG" id="slb:AWJ20_2441"/>
<dbReference type="GO" id="GO:0007017">
    <property type="term" value="P:microtubule-based process"/>
    <property type="evidence" value="ECO:0007669"/>
    <property type="project" value="InterPro"/>
</dbReference>
<dbReference type="OrthoDB" id="4977at2759"/>
<evidence type="ECO:0000313" key="5">
    <source>
        <dbReference type="Proteomes" id="UP000189580"/>
    </source>
</evidence>
<organism evidence="4 5">
    <name type="scientific">Sugiyamaella lignohabitans</name>
    <dbReference type="NCBI Taxonomy" id="796027"/>
    <lineage>
        <taxon>Eukaryota</taxon>
        <taxon>Fungi</taxon>
        <taxon>Dikarya</taxon>
        <taxon>Ascomycota</taxon>
        <taxon>Saccharomycotina</taxon>
        <taxon>Dipodascomycetes</taxon>
        <taxon>Dipodascales</taxon>
        <taxon>Trichomonascaceae</taxon>
        <taxon>Sugiyamaella</taxon>
    </lineage>
</organism>
<keyword evidence="5" id="KW-1185">Reference proteome</keyword>
<dbReference type="EMBL" id="CP014503">
    <property type="protein sequence ID" value="ANB14828.1"/>
    <property type="molecule type" value="Genomic_DNA"/>
</dbReference>
<protein>
    <recommendedName>
        <fullName evidence="6">Dynamitin</fullName>
    </recommendedName>
</protein>
<dbReference type="GO" id="GO:0005737">
    <property type="term" value="C:cytoplasm"/>
    <property type="evidence" value="ECO:0007669"/>
    <property type="project" value="UniProtKB-SubCell"/>
</dbReference>
<dbReference type="AlphaFoldDB" id="A0A167F4T6"/>
<reference evidence="4 5" key="1">
    <citation type="submission" date="2016-02" db="EMBL/GenBank/DDBJ databases">
        <title>Complete genome sequence and transcriptome regulation of the pentose utilising yeast Sugiyamaella lignohabitans.</title>
        <authorList>
            <person name="Bellasio M."/>
            <person name="Peymann A."/>
            <person name="Valli M."/>
            <person name="Sipitzky M."/>
            <person name="Graf A."/>
            <person name="Sauer M."/>
            <person name="Marx H."/>
            <person name="Mattanovich D."/>
        </authorList>
    </citation>
    <scope>NUCLEOTIDE SEQUENCE [LARGE SCALE GENOMIC DNA]</scope>
    <source>
        <strain evidence="4 5">CBS 10342</strain>
    </source>
</reference>
<comment type="subcellular location">
    <subcellularLocation>
        <location evidence="1">Cytoplasm</location>
    </subcellularLocation>
</comment>
<dbReference type="InterPro" id="IPR028133">
    <property type="entry name" value="Dynamitin"/>
</dbReference>
<dbReference type="GO" id="GO:0005869">
    <property type="term" value="C:dynactin complex"/>
    <property type="evidence" value="ECO:0007669"/>
    <property type="project" value="InterPro"/>
</dbReference>
<dbReference type="PANTHER" id="PTHR15346">
    <property type="entry name" value="DYNACTIN SUBUNIT"/>
    <property type="match status" value="1"/>
</dbReference>
<dbReference type="Pfam" id="PF04912">
    <property type="entry name" value="Dynamitin"/>
    <property type="match status" value="1"/>
</dbReference>
<proteinExistence type="predicted"/>
<feature type="region of interest" description="Disordered" evidence="3">
    <location>
        <begin position="147"/>
        <end position="189"/>
    </location>
</feature>